<sequence>MATAARKAATDPQRRALIAKVHIAPKQIGMTDDDYRAVMHRVTGQMSARDCTIPQLQALVEEFARRGFTAKASTPNGKGAPRRADHPMARKARAMWISLGLLCAIRDGGEPALEAFARRQTGCERFQWVNQSQSDRLIEALKAMAQRHGWTQALPGLAKIHHVHALKGRLCEAILAKLVRACIVPSHWGLGKAAWELCKLSDPDQHLFATEDYDRIAHGLGRVLRVKGGDAAFEEVKS</sequence>
<organism evidence="1 2">
    <name type="scientific">Sphingobium cloacae</name>
    <dbReference type="NCBI Taxonomy" id="120107"/>
    <lineage>
        <taxon>Bacteria</taxon>
        <taxon>Pseudomonadati</taxon>
        <taxon>Pseudomonadota</taxon>
        <taxon>Alphaproteobacteria</taxon>
        <taxon>Sphingomonadales</taxon>
        <taxon>Sphingomonadaceae</taxon>
        <taxon>Sphingobium</taxon>
    </lineage>
</organism>
<reference evidence="1 2" key="1">
    <citation type="submission" date="2016-10" db="EMBL/GenBank/DDBJ databases">
        <title>Complete Genome Sequence of the Nonylphenol-Degrading Bacterium Sphingobium cloacae JCM 10874T.</title>
        <authorList>
            <person name="Ootsuka M."/>
            <person name="Nishizawa T."/>
            <person name="Ohta H."/>
        </authorList>
    </citation>
    <scope>NUCLEOTIDE SEQUENCE [LARGE SCALE GENOMIC DNA]</scope>
    <source>
        <strain evidence="1 2">JCM 10874</strain>
    </source>
</reference>
<dbReference type="EMBL" id="AP017655">
    <property type="protein sequence ID" value="BAV64782.1"/>
    <property type="molecule type" value="Genomic_DNA"/>
</dbReference>
<gene>
    <name evidence="1" type="ORF">SCLO_1017420</name>
</gene>
<evidence type="ECO:0000313" key="2">
    <source>
        <dbReference type="Proteomes" id="UP000218272"/>
    </source>
</evidence>
<accession>A0A1E1F2V8</accession>
<keyword evidence="2" id="KW-1185">Reference proteome</keyword>
<dbReference type="InterPro" id="IPR009363">
    <property type="entry name" value="Phage_Mu_Gp16"/>
</dbReference>
<protein>
    <recommendedName>
        <fullName evidence="3">Mu-like prophage protein gp16</fullName>
    </recommendedName>
</protein>
<proteinExistence type="predicted"/>
<dbReference type="Proteomes" id="UP000218272">
    <property type="component" value="Chromosome SCLO_1"/>
</dbReference>
<dbReference type="AlphaFoldDB" id="A0A1E1F2V8"/>
<evidence type="ECO:0008006" key="3">
    <source>
        <dbReference type="Google" id="ProtNLM"/>
    </source>
</evidence>
<dbReference type="KEGG" id="sclo:SCLO_1017420"/>
<dbReference type="RefSeq" id="WP_066517669.1">
    <property type="nucleotide sequence ID" value="NZ_AP017655.1"/>
</dbReference>
<evidence type="ECO:0000313" key="1">
    <source>
        <dbReference type="EMBL" id="BAV64782.1"/>
    </source>
</evidence>
<name>A0A1E1F2V8_9SPHN</name>
<dbReference type="Pfam" id="PF06252">
    <property type="entry name" value="GemA"/>
    <property type="match status" value="1"/>
</dbReference>
<dbReference type="OrthoDB" id="7353918at2"/>